<dbReference type="EMBL" id="JAATEN010000014">
    <property type="protein sequence ID" value="NJQ02358.1"/>
    <property type="molecule type" value="Genomic_DNA"/>
</dbReference>
<evidence type="ECO:0000313" key="3">
    <source>
        <dbReference type="Proteomes" id="UP000695264"/>
    </source>
</evidence>
<dbReference type="RefSeq" id="WP_168102992.1">
    <property type="nucleotide sequence ID" value="NZ_JAATEN010000014.1"/>
</dbReference>
<organism evidence="2 3">
    <name type="scientific">Streptomyces zingiberis</name>
    <dbReference type="NCBI Taxonomy" id="2053010"/>
    <lineage>
        <taxon>Bacteria</taxon>
        <taxon>Bacillati</taxon>
        <taxon>Actinomycetota</taxon>
        <taxon>Actinomycetes</taxon>
        <taxon>Kitasatosporales</taxon>
        <taxon>Streptomycetaceae</taxon>
        <taxon>Streptomyces</taxon>
    </lineage>
</organism>
<comment type="caution">
    <text evidence="2">The sequence shown here is derived from an EMBL/GenBank/DDBJ whole genome shotgun (WGS) entry which is preliminary data.</text>
</comment>
<feature type="compositionally biased region" description="Basic and acidic residues" evidence="1">
    <location>
        <begin position="98"/>
        <end position="113"/>
    </location>
</feature>
<dbReference type="Proteomes" id="UP000695264">
    <property type="component" value="Unassembled WGS sequence"/>
</dbReference>
<reference evidence="2 3" key="1">
    <citation type="submission" date="2020-03" db="EMBL/GenBank/DDBJ databases">
        <title>WGS of actinomycetes isolated from Thailand.</title>
        <authorList>
            <person name="Thawai C."/>
        </authorList>
    </citation>
    <scope>NUCLEOTIDE SEQUENCE [LARGE SCALE GENOMIC DNA]</scope>
    <source>
        <strain evidence="2 3">PLAI 1-29</strain>
    </source>
</reference>
<protein>
    <recommendedName>
        <fullName evidence="4">MmcQ/YjbR family DNA-binding protein</fullName>
    </recommendedName>
</protein>
<feature type="region of interest" description="Disordered" evidence="1">
    <location>
        <begin position="74"/>
        <end position="119"/>
    </location>
</feature>
<evidence type="ECO:0008006" key="4">
    <source>
        <dbReference type="Google" id="ProtNLM"/>
    </source>
</evidence>
<evidence type="ECO:0000256" key="1">
    <source>
        <dbReference type="SAM" id="MobiDB-lite"/>
    </source>
</evidence>
<sequence length="119" mass="13674">MDRRELVRTLREERVPDAFYDIPGVHDIPFQSDAYFFLRPAPEGWAVGLRQRSEDQDVRLFPAEDAACRDLLGRLTTLPSPPPDGTSRAEEVLADADEIQRRAREDVERELRRRGPGTE</sequence>
<name>A0ABX1C1B3_9ACTN</name>
<gene>
    <name evidence="2" type="ORF">HCK00_17880</name>
</gene>
<accession>A0ABX1C1B3</accession>
<proteinExistence type="predicted"/>
<evidence type="ECO:0000313" key="2">
    <source>
        <dbReference type="EMBL" id="NJQ02358.1"/>
    </source>
</evidence>
<keyword evidence="3" id="KW-1185">Reference proteome</keyword>